<organism evidence="5 6">
    <name type="scientific">Anser brachyrhynchus</name>
    <name type="common">Pink-footed goose</name>
    <dbReference type="NCBI Taxonomy" id="132585"/>
    <lineage>
        <taxon>Eukaryota</taxon>
        <taxon>Metazoa</taxon>
        <taxon>Chordata</taxon>
        <taxon>Craniata</taxon>
        <taxon>Vertebrata</taxon>
        <taxon>Euteleostomi</taxon>
        <taxon>Archelosauria</taxon>
        <taxon>Archosauria</taxon>
        <taxon>Dinosauria</taxon>
        <taxon>Saurischia</taxon>
        <taxon>Theropoda</taxon>
        <taxon>Coelurosauria</taxon>
        <taxon>Aves</taxon>
        <taxon>Neognathae</taxon>
        <taxon>Galloanserae</taxon>
        <taxon>Anseriformes</taxon>
        <taxon>Anatidae</taxon>
        <taxon>Anserinae</taxon>
        <taxon>Anser</taxon>
    </lineage>
</organism>
<evidence type="ECO:0000313" key="5">
    <source>
        <dbReference type="Ensembl" id="ENSABRP00000025000.1"/>
    </source>
</evidence>
<feature type="region of interest" description="Disordered" evidence="4">
    <location>
        <begin position="1"/>
        <end position="101"/>
    </location>
</feature>
<accession>A0A8B9CY53</accession>
<evidence type="ECO:0000313" key="6">
    <source>
        <dbReference type="Proteomes" id="UP000694426"/>
    </source>
</evidence>
<evidence type="ECO:0000256" key="4">
    <source>
        <dbReference type="SAM" id="MobiDB-lite"/>
    </source>
</evidence>
<reference evidence="5" key="1">
    <citation type="submission" date="2025-08" db="UniProtKB">
        <authorList>
            <consortium name="Ensembl"/>
        </authorList>
    </citation>
    <scope>IDENTIFICATION</scope>
</reference>
<name>A0A8B9CY53_9AVES</name>
<evidence type="ECO:0000256" key="2">
    <source>
        <dbReference type="ARBA" id="ARBA00022490"/>
    </source>
</evidence>
<comment type="subcellular location">
    <subcellularLocation>
        <location evidence="1">Cytoplasm</location>
    </subcellularLocation>
</comment>
<dbReference type="AlphaFoldDB" id="A0A8B9CY53"/>
<feature type="compositionally biased region" description="Low complexity" evidence="4">
    <location>
        <begin position="47"/>
        <end position="80"/>
    </location>
</feature>
<evidence type="ECO:0000256" key="1">
    <source>
        <dbReference type="ARBA" id="ARBA00004496"/>
    </source>
</evidence>
<dbReference type="InterPro" id="IPR030482">
    <property type="entry name" value="PDRG1"/>
</dbReference>
<keyword evidence="2" id="KW-0963">Cytoplasm</keyword>
<protein>
    <submittedName>
        <fullName evidence="5">Uncharacterized protein</fullName>
    </submittedName>
</protein>
<sequence length="328" mass="34276">MILGSWDSVPGPEVPGLETPGLQVPGPEVLGPEALAPPRPAGPSPGGAPSSGLRSRPGPAAAARGRAAARPLRARNSGTRPRPPPGGERGRSGPGPAGMARDPAFVLRYLAEVEELAEDVLAARQQIVDLDVKRNRNREALRALHKDPEPDGEAGPRALPGAGGEHREPGSLLSPFLSLPPPRRKSHGVLREHVRRAPEVPHQGDDAEGYGGPDKVGDGQSDASVRRWVLEEPRNAYRVWLLPSPRCPGHGPRARFGSRLPGARCLRASGAEVGPGGSGTWLEKGPTCPQVCASAPSVPQVVCCFCANPRAPSPPYPCPSFLRSGTSG</sequence>
<feature type="compositionally biased region" description="Basic and acidic residues" evidence="4">
    <location>
        <begin position="189"/>
        <end position="205"/>
    </location>
</feature>
<keyword evidence="3" id="KW-0143">Chaperone</keyword>
<proteinExistence type="predicted"/>
<feature type="region of interest" description="Disordered" evidence="4">
    <location>
        <begin position="141"/>
        <end position="220"/>
    </location>
</feature>
<dbReference type="Proteomes" id="UP000694426">
    <property type="component" value="Unplaced"/>
</dbReference>
<reference evidence="5" key="2">
    <citation type="submission" date="2025-09" db="UniProtKB">
        <authorList>
            <consortium name="Ensembl"/>
        </authorList>
    </citation>
    <scope>IDENTIFICATION</scope>
</reference>
<dbReference type="Ensembl" id="ENSABRT00000035062.1">
    <property type="protein sequence ID" value="ENSABRP00000025000.1"/>
    <property type="gene ID" value="ENSABRG00000020994.1"/>
</dbReference>
<dbReference type="PANTHER" id="PTHR21162">
    <property type="entry name" value="P53 AND DNA DAMAGE-REGULATED PROTEIN"/>
    <property type="match status" value="1"/>
</dbReference>
<dbReference type="PANTHER" id="PTHR21162:SF0">
    <property type="entry name" value="P53 AND DNA DAMAGE-REGULATED PROTEIN 1"/>
    <property type="match status" value="1"/>
</dbReference>
<evidence type="ECO:0000256" key="3">
    <source>
        <dbReference type="ARBA" id="ARBA00023186"/>
    </source>
</evidence>
<dbReference type="CDD" id="cd22860">
    <property type="entry name" value="PDRG1"/>
    <property type="match status" value="1"/>
</dbReference>
<keyword evidence="6" id="KW-1185">Reference proteome</keyword>
<dbReference type="GO" id="GO:0005737">
    <property type="term" value="C:cytoplasm"/>
    <property type="evidence" value="ECO:0007669"/>
    <property type="project" value="UniProtKB-SubCell"/>
</dbReference>